<dbReference type="Pfam" id="PF01556">
    <property type="entry name" value="DnaJ_C"/>
    <property type="match status" value="1"/>
</dbReference>
<dbReference type="InterPro" id="IPR012724">
    <property type="entry name" value="DnaJ"/>
</dbReference>
<proteinExistence type="inferred from homology"/>
<dbReference type="GO" id="GO:0005524">
    <property type="term" value="F:ATP binding"/>
    <property type="evidence" value="ECO:0007669"/>
    <property type="project" value="InterPro"/>
</dbReference>
<dbReference type="GO" id="GO:0005783">
    <property type="term" value="C:endoplasmic reticulum"/>
    <property type="evidence" value="ECO:0007669"/>
    <property type="project" value="UniProtKB-ARBA"/>
</dbReference>
<dbReference type="SUPFAM" id="SSF57938">
    <property type="entry name" value="DnaJ/Hsp40 cysteine-rich domain"/>
    <property type="match status" value="1"/>
</dbReference>
<dbReference type="HAMAP" id="MF_01152">
    <property type="entry name" value="DnaJ"/>
    <property type="match status" value="1"/>
</dbReference>
<evidence type="ECO:0000313" key="2">
    <source>
        <dbReference type="EnsemblPlants" id="EMT27694"/>
    </source>
</evidence>
<dbReference type="GO" id="GO:0009535">
    <property type="term" value="C:chloroplast thylakoid membrane"/>
    <property type="evidence" value="ECO:0007669"/>
    <property type="project" value="TreeGrafter"/>
</dbReference>
<feature type="region of interest" description="Disordered" evidence="1">
    <location>
        <begin position="331"/>
        <end position="373"/>
    </location>
</feature>
<organism evidence="2">
    <name type="scientific">Aegilops tauschii</name>
    <name type="common">Tausch's goatgrass</name>
    <name type="synonym">Aegilops squarrosa</name>
    <dbReference type="NCBI Taxonomy" id="37682"/>
    <lineage>
        <taxon>Eukaryota</taxon>
        <taxon>Viridiplantae</taxon>
        <taxon>Streptophyta</taxon>
        <taxon>Embryophyta</taxon>
        <taxon>Tracheophyta</taxon>
        <taxon>Spermatophyta</taxon>
        <taxon>Magnoliopsida</taxon>
        <taxon>Liliopsida</taxon>
        <taxon>Poales</taxon>
        <taxon>Poaceae</taxon>
        <taxon>BOP clade</taxon>
        <taxon>Pooideae</taxon>
        <taxon>Triticodae</taxon>
        <taxon>Triticeae</taxon>
        <taxon>Triticinae</taxon>
        <taxon>Aegilops</taxon>
    </lineage>
</organism>
<feature type="compositionally biased region" description="Basic and acidic residues" evidence="1">
    <location>
        <begin position="363"/>
        <end position="373"/>
    </location>
</feature>
<dbReference type="CDD" id="cd10719">
    <property type="entry name" value="DnaJ_zf"/>
    <property type="match status" value="1"/>
</dbReference>
<protein>
    <submittedName>
        <fullName evidence="2">Chaperone protein dnaJ</fullName>
    </submittedName>
</protein>
<dbReference type="Gene3D" id="2.60.260.20">
    <property type="entry name" value="Urease metallochaperone UreE, N-terminal domain"/>
    <property type="match status" value="2"/>
</dbReference>
<dbReference type="PROSITE" id="PS50076">
    <property type="entry name" value="DNAJ_2"/>
    <property type="match status" value="1"/>
</dbReference>
<dbReference type="FunFam" id="2.10.230.10:FF:000006">
    <property type="entry name" value="Chaperone protein dnaJ A6 chloroplastic"/>
    <property type="match status" value="1"/>
</dbReference>
<dbReference type="GO" id="GO:0042026">
    <property type="term" value="P:protein refolding"/>
    <property type="evidence" value="ECO:0007669"/>
    <property type="project" value="TreeGrafter"/>
</dbReference>
<dbReference type="FunFam" id="2.60.260.20:FF:000009">
    <property type="entry name" value="Putative Mitochondrial DnaJ chaperone"/>
    <property type="match status" value="1"/>
</dbReference>
<dbReference type="Gene3D" id="2.10.230.10">
    <property type="entry name" value="Heat shock protein DnaJ, cysteine-rich domain"/>
    <property type="match status" value="1"/>
</dbReference>
<dbReference type="InterPro" id="IPR001623">
    <property type="entry name" value="DnaJ_domain"/>
</dbReference>
<dbReference type="InterPro" id="IPR036869">
    <property type="entry name" value="J_dom_sf"/>
</dbReference>
<dbReference type="AlphaFoldDB" id="M8C0F7"/>
<reference evidence="2" key="1">
    <citation type="submission" date="2015-06" db="UniProtKB">
        <authorList>
            <consortium name="EnsemblPlants"/>
        </authorList>
    </citation>
    <scope>IDENTIFICATION</scope>
</reference>
<dbReference type="InterPro" id="IPR036410">
    <property type="entry name" value="HSP_DnaJ_Cys-rich_dom_sf"/>
</dbReference>
<dbReference type="GO" id="GO:0031072">
    <property type="term" value="F:heat shock protein binding"/>
    <property type="evidence" value="ECO:0007669"/>
    <property type="project" value="InterPro"/>
</dbReference>
<dbReference type="InterPro" id="IPR001305">
    <property type="entry name" value="HSP_DnaJ_Cys-rich_dom"/>
</dbReference>
<accession>M8C0F7</accession>
<dbReference type="SUPFAM" id="SSF46565">
    <property type="entry name" value="Chaperone J-domain"/>
    <property type="match status" value="1"/>
</dbReference>
<dbReference type="CDD" id="cd10747">
    <property type="entry name" value="DnaJ_C"/>
    <property type="match status" value="1"/>
</dbReference>
<dbReference type="GO" id="GO:0009408">
    <property type="term" value="P:response to heat"/>
    <property type="evidence" value="ECO:0007669"/>
    <property type="project" value="InterPro"/>
</dbReference>
<dbReference type="PANTHER" id="PTHR43096:SF22">
    <property type="entry name" value="MOLECULAR CHAPERONE HSP40_DNAJ FAMILY PROTEIN"/>
    <property type="match status" value="1"/>
</dbReference>
<dbReference type="PROSITE" id="PS00636">
    <property type="entry name" value="DNAJ_1"/>
    <property type="match status" value="1"/>
</dbReference>
<dbReference type="PROSITE" id="PS51188">
    <property type="entry name" value="ZF_CR"/>
    <property type="match status" value="1"/>
</dbReference>
<dbReference type="CDD" id="cd06257">
    <property type="entry name" value="DnaJ"/>
    <property type="match status" value="1"/>
</dbReference>
<sequence length="373" mass="39571">MASACHVEITGTIASCCHAKSLNHYHPDVNKEPGATDKFKEISSAYEVLSDDKKRALYDQYGEAGVKSAVGGNAGAYTSNPFDLFETFFGASMGGGGGFSGMDQSAFRTRRRSTAAQGEDISGSGSKVGSKAKICSTCGGRGQVMRTEQTPFGLFSQVSICPTCVGEGEVISEYCRKCSGEGRVRVRKEIKVKIPPGVSKGSTLRVRGEGDAGPKGGPPGDLFVCLDVEEPSDIKRDGINLYSTVSISYIEAILGTVQKVRTVEGSSELRIPPGTQPGDVLVLAKQGVPSLNRPSIRGDHLFTVKVSIPKRISGREKELLEELASLKNGGFARAPVKPKPVHKENGSRAAPEVPDQPDDGEGDWLKKLSDFAG</sequence>
<dbReference type="SUPFAM" id="SSF49493">
    <property type="entry name" value="HSP40/DnaJ peptide-binding domain"/>
    <property type="match status" value="2"/>
</dbReference>
<dbReference type="Gene3D" id="1.10.287.110">
    <property type="entry name" value="DnaJ domain"/>
    <property type="match status" value="1"/>
</dbReference>
<dbReference type="InterPro" id="IPR008971">
    <property type="entry name" value="HSP40/DnaJ_pept-bd"/>
</dbReference>
<name>M8C0F7_AEGTA</name>
<dbReference type="EnsemblPlants" id="EMT27694">
    <property type="protein sequence ID" value="EMT27694"/>
    <property type="gene ID" value="F775_09286"/>
</dbReference>
<dbReference type="Pfam" id="PF00226">
    <property type="entry name" value="DnaJ"/>
    <property type="match status" value="1"/>
</dbReference>
<dbReference type="ExpressionAtlas" id="M8C0F7">
    <property type="expression patterns" value="baseline"/>
</dbReference>
<dbReference type="FunFam" id="2.60.260.20:FF:000025">
    <property type="entry name" value="Molecular chaperone Hsp40/DnaJ family protein"/>
    <property type="match status" value="1"/>
</dbReference>
<dbReference type="InterPro" id="IPR018253">
    <property type="entry name" value="DnaJ_domain_CS"/>
</dbReference>
<dbReference type="InterPro" id="IPR002939">
    <property type="entry name" value="DnaJ_C"/>
</dbReference>
<dbReference type="PANTHER" id="PTHR43096">
    <property type="entry name" value="DNAJ HOMOLOG 1, MITOCHONDRIAL-RELATED"/>
    <property type="match status" value="1"/>
</dbReference>
<dbReference type="GO" id="GO:0051082">
    <property type="term" value="F:unfolded protein binding"/>
    <property type="evidence" value="ECO:0007669"/>
    <property type="project" value="InterPro"/>
</dbReference>
<dbReference type="PRINTS" id="PR00625">
    <property type="entry name" value="JDOMAIN"/>
</dbReference>
<dbReference type="SMART" id="SM00271">
    <property type="entry name" value="DnaJ"/>
    <property type="match status" value="1"/>
</dbReference>
<evidence type="ECO:0000256" key="1">
    <source>
        <dbReference type="SAM" id="MobiDB-lite"/>
    </source>
</evidence>